<dbReference type="InterPro" id="IPR027463">
    <property type="entry name" value="AcrB_DN_DC_subdom"/>
</dbReference>
<dbReference type="Gene3D" id="3.30.2090.10">
    <property type="entry name" value="Multidrug efflux transporter AcrB TolC docking domain, DN and DC subdomains"/>
    <property type="match status" value="2"/>
</dbReference>
<feature type="transmembrane region" description="Helical" evidence="1">
    <location>
        <begin position="475"/>
        <end position="497"/>
    </location>
</feature>
<feature type="transmembrane region" description="Helical" evidence="1">
    <location>
        <begin position="402"/>
        <end position="427"/>
    </location>
</feature>
<feature type="transmembrane region" description="Helical" evidence="1">
    <location>
        <begin position="1072"/>
        <end position="1098"/>
    </location>
</feature>
<name>A0A7K3WQI4_9FLAO</name>
<comment type="caution">
    <text evidence="2">The sequence shown here is derived from an EMBL/GenBank/DDBJ whole genome shotgun (WGS) entry which is preliminary data.</text>
</comment>
<dbReference type="Gene3D" id="3.30.70.1440">
    <property type="entry name" value="Multidrug efflux transporter AcrB pore domain"/>
    <property type="match status" value="1"/>
</dbReference>
<reference evidence="2 3" key="1">
    <citation type="submission" date="2020-02" db="EMBL/GenBank/DDBJ databases">
        <title>Out from the shadows clarifying the taxonomy of the family Cryomorphaceae and related taxa by utilizing the GTDB taxonomic framework.</title>
        <authorList>
            <person name="Bowman J.P."/>
        </authorList>
    </citation>
    <scope>NUCLEOTIDE SEQUENCE [LARGE SCALE GENOMIC DNA]</scope>
    <source>
        <strain evidence="2 3">QSSC 1-22</strain>
    </source>
</reference>
<proteinExistence type="predicted"/>
<dbReference type="PANTHER" id="PTHR32063:SF0">
    <property type="entry name" value="SWARMING MOTILITY PROTEIN SWRC"/>
    <property type="match status" value="1"/>
</dbReference>
<feature type="transmembrane region" description="Helical" evidence="1">
    <location>
        <begin position="955"/>
        <end position="975"/>
    </location>
</feature>
<dbReference type="GO" id="GO:0042910">
    <property type="term" value="F:xenobiotic transmembrane transporter activity"/>
    <property type="evidence" value="ECO:0007669"/>
    <property type="project" value="TreeGrafter"/>
</dbReference>
<dbReference type="SUPFAM" id="SSF82693">
    <property type="entry name" value="Multidrug efflux transporter AcrB pore domain, PN1, PN2, PC1 and PC2 subdomains"/>
    <property type="match status" value="2"/>
</dbReference>
<dbReference type="InterPro" id="IPR001036">
    <property type="entry name" value="Acrflvin-R"/>
</dbReference>
<evidence type="ECO:0000313" key="2">
    <source>
        <dbReference type="EMBL" id="NEN23142.1"/>
    </source>
</evidence>
<keyword evidence="1" id="KW-0812">Transmembrane</keyword>
<accession>A0A7K3WQI4</accession>
<dbReference type="PANTHER" id="PTHR32063">
    <property type="match status" value="1"/>
</dbReference>
<dbReference type="PRINTS" id="PR00702">
    <property type="entry name" value="ACRIFLAVINRP"/>
</dbReference>
<organism evidence="2 3">
    <name type="scientific">Cryomorpha ignava</name>
    <dbReference type="NCBI Taxonomy" id="101383"/>
    <lineage>
        <taxon>Bacteria</taxon>
        <taxon>Pseudomonadati</taxon>
        <taxon>Bacteroidota</taxon>
        <taxon>Flavobacteriia</taxon>
        <taxon>Flavobacteriales</taxon>
        <taxon>Cryomorphaceae</taxon>
        <taxon>Cryomorpha</taxon>
    </lineage>
</organism>
<feature type="transmembrane region" description="Helical" evidence="1">
    <location>
        <begin position="518"/>
        <end position="538"/>
    </location>
</feature>
<protein>
    <submittedName>
        <fullName evidence="2">Efflux RND transporter permease subunit</fullName>
    </submittedName>
</protein>
<dbReference type="SUPFAM" id="SSF82714">
    <property type="entry name" value="Multidrug efflux transporter AcrB TolC docking domain, DN and DC subdomains"/>
    <property type="match status" value="2"/>
</dbReference>
<feature type="transmembrane region" description="Helical" evidence="1">
    <location>
        <begin position="29"/>
        <end position="47"/>
    </location>
</feature>
<dbReference type="SUPFAM" id="SSF82866">
    <property type="entry name" value="Multidrug efflux transporter AcrB transmembrane domain"/>
    <property type="match status" value="2"/>
</dbReference>
<feature type="transmembrane region" description="Helical" evidence="1">
    <location>
        <begin position="598"/>
        <end position="618"/>
    </location>
</feature>
<dbReference type="Proteomes" id="UP000486602">
    <property type="component" value="Unassembled WGS sequence"/>
</dbReference>
<feature type="transmembrane region" description="Helical" evidence="1">
    <location>
        <begin position="351"/>
        <end position="369"/>
    </location>
</feature>
<dbReference type="Gene3D" id="3.30.70.1320">
    <property type="entry name" value="Multidrug efflux transporter AcrB pore domain like"/>
    <property type="match status" value="1"/>
</dbReference>
<dbReference type="Gene3D" id="1.20.1640.10">
    <property type="entry name" value="Multidrug efflux transporter AcrB transmembrane domain"/>
    <property type="match status" value="2"/>
</dbReference>
<keyword evidence="1" id="KW-1133">Transmembrane helix</keyword>
<dbReference type="AlphaFoldDB" id="A0A7K3WQI4"/>
<feature type="transmembrane region" description="Helical" evidence="1">
    <location>
        <begin position="544"/>
        <end position="565"/>
    </location>
</feature>
<evidence type="ECO:0000256" key="1">
    <source>
        <dbReference type="SAM" id="Phobius"/>
    </source>
</evidence>
<feature type="transmembrane region" description="Helical" evidence="1">
    <location>
        <begin position="447"/>
        <end position="469"/>
    </location>
</feature>
<dbReference type="GO" id="GO:0005886">
    <property type="term" value="C:plasma membrane"/>
    <property type="evidence" value="ECO:0007669"/>
    <property type="project" value="TreeGrafter"/>
</dbReference>
<sequence>MAKKHLEKGSKGYKEFGLSSLSVENRTTVIVLAVIILIGGVFSYLSMPKENFPDVVTPEIYVGTAYPGNSPLDIEKLITRPFEKEINAISGVDEINSTSTQGFSSIQVKFNFDISPEEALRKVKDKIDVAMSDRDFPTDLPADPNVFELNFSELIPIMNINLSGDYSIDQLKTYAEYLEDAIEDLPEITKVEIRGVMDKEVKINANLLAMEAMEISFDDIANAISSENTTISGGDLLVDDMRRNVRVIGEFKDVEKIGNIIVKRENQEVVYLKDVADISFGEKEKESYAREYGNPVVMIDIMKRAGENLIEASENISKIVDEAKANQFPEDLKISITNDTSDQTRTQVDELVNSIIFGVLLVVGVLLFFLGLRNALFVGIAIPLSMLMSFLILGALGVSLNVIVLFALILALGMLVDNGIVVVENVYRLMDEGYTAKEAAKLGVGEVAVPIIASTATTLAAFLPLAFWPGMMGEFMFYLPITLIIVLTSSLFVALVINPVLTAMYMKTGEPDINKRRMVRNSLIFIVIGIVFDAVGLLSEAKGFITLGNLLLFIGAAGLLNVYVLTPGTIKFQNQILPKMENGYQRFLTYALKGARPYGFLIGTFLLLIVSFVLLSVFPPKVDFFPVNEPQYLNIFIEKPIGTDIEETNRTTIELEKKVMSLLDKYFTTNENGERESFLIKSVIAQVGEGASDPAQGNSAAQTPHKSRITVQFSKFQDRQGISTGDVLEEIRKDLKGYPGTQISVSKNEAGPPQGAPINIEVTGDDYEKLMDDAEGLRAFIDERNVAGIEELKLDVETGKPEMPIIIDREKARRLNLSTYQIGDALRTALFGREVSTYKEGEDDYPINVRLQKRFRDSEDALMNMRLTFRNQSSGKIVQVPISSVAHAEKSSTFSAVKRKELDRVITITSNVLTGYNANEIVARLKSFVGEYDKHQGTEISFTGQQEEQAKEMDFLSTALALALFLIILIITAQFNAISTPFIIFFAVIFSLIGVLLGLVIFQMDFVIVMTMIGIISLAGIVVNNAIVLIDYTNLIRSRLKDDMDIDQEDTLPFQQTVIAVIEGGKTRLRPVLLTAITTVLGLVPLAIGLNINFFTLVSEFDPQIYVGGDNVMFWGPIAWTIIFGLTFATFLTLVIVPVMYLLLAKMKYRLVYKKDTSYDIEA</sequence>
<feature type="transmembrane region" description="Helical" evidence="1">
    <location>
        <begin position="982"/>
        <end position="1002"/>
    </location>
</feature>
<dbReference type="RefSeq" id="WP_163284062.1">
    <property type="nucleotide sequence ID" value="NZ_JAAGVY010000008.1"/>
</dbReference>
<dbReference type="Pfam" id="PF00873">
    <property type="entry name" value="ACR_tran"/>
    <property type="match status" value="2"/>
</dbReference>
<feature type="transmembrane region" description="Helical" evidence="1">
    <location>
        <begin position="376"/>
        <end position="396"/>
    </location>
</feature>
<keyword evidence="1" id="KW-0472">Membrane</keyword>
<keyword evidence="3" id="KW-1185">Reference proteome</keyword>
<dbReference type="EMBL" id="JAAGVY010000008">
    <property type="protein sequence ID" value="NEN23142.1"/>
    <property type="molecule type" value="Genomic_DNA"/>
</dbReference>
<gene>
    <name evidence="2" type="ORF">G3O08_06475</name>
</gene>
<feature type="transmembrane region" description="Helical" evidence="1">
    <location>
        <begin position="1118"/>
        <end position="1144"/>
    </location>
</feature>
<dbReference type="Gene3D" id="3.30.70.1430">
    <property type="entry name" value="Multidrug efflux transporter AcrB pore domain"/>
    <property type="match status" value="2"/>
</dbReference>
<evidence type="ECO:0000313" key="3">
    <source>
        <dbReference type="Proteomes" id="UP000486602"/>
    </source>
</evidence>
<feature type="transmembrane region" description="Helical" evidence="1">
    <location>
        <begin position="1008"/>
        <end position="1030"/>
    </location>
</feature>